<name>D1NVH7_9BIFI</name>
<dbReference type="STRING" id="561180.BIFGAL_03865"/>
<organism evidence="1 2">
    <name type="scientific">Bifidobacterium gallicum DSM 20093 = LMG 11596</name>
    <dbReference type="NCBI Taxonomy" id="561180"/>
    <lineage>
        <taxon>Bacteria</taxon>
        <taxon>Bacillati</taxon>
        <taxon>Actinomycetota</taxon>
        <taxon>Actinomycetes</taxon>
        <taxon>Bifidobacteriales</taxon>
        <taxon>Bifidobacteriaceae</taxon>
        <taxon>Bifidobacterium</taxon>
    </lineage>
</organism>
<comment type="caution">
    <text evidence="1">The sequence shown here is derived from an EMBL/GenBank/DDBJ whole genome shotgun (WGS) entry which is preliminary data.</text>
</comment>
<evidence type="ECO:0000313" key="2">
    <source>
        <dbReference type="Proteomes" id="UP000003656"/>
    </source>
</evidence>
<sequence>MYRPDTTGYEFDRKCVSSHRPRKEKDGVESGSVVFLTTLVRKDAVLEQKVQSP</sequence>
<dbReference type="Proteomes" id="UP000003656">
    <property type="component" value="Unassembled WGS sequence"/>
</dbReference>
<evidence type="ECO:0000313" key="1">
    <source>
        <dbReference type="EMBL" id="EFA22827.1"/>
    </source>
</evidence>
<accession>D1NVH7</accession>
<gene>
    <name evidence="1" type="ORF">BIFGAL_03865</name>
</gene>
<dbReference type="AlphaFoldDB" id="D1NVH7"/>
<proteinExistence type="predicted"/>
<protein>
    <submittedName>
        <fullName evidence="1">Uncharacterized protein</fullName>
    </submittedName>
</protein>
<dbReference type="EMBL" id="ABXB03000003">
    <property type="protein sequence ID" value="EFA22827.1"/>
    <property type="molecule type" value="Genomic_DNA"/>
</dbReference>
<reference evidence="1 2" key="1">
    <citation type="submission" date="2009-11" db="EMBL/GenBank/DDBJ databases">
        <authorList>
            <person name="Weinstock G."/>
            <person name="Sodergren E."/>
            <person name="Clifton S."/>
            <person name="Fulton L."/>
            <person name="Fulton B."/>
            <person name="Courtney L."/>
            <person name="Fronick C."/>
            <person name="Harrison M."/>
            <person name="Strong C."/>
            <person name="Farmer C."/>
            <person name="Delahaunty K."/>
            <person name="Markovic C."/>
            <person name="Hall O."/>
            <person name="Minx P."/>
            <person name="Tomlinson C."/>
            <person name="Mitreva M."/>
            <person name="Nelson J."/>
            <person name="Hou S."/>
            <person name="Wollam A."/>
            <person name="Pepin K.H."/>
            <person name="Johnson M."/>
            <person name="Bhonagiri V."/>
            <person name="Nash W.E."/>
            <person name="Warren W."/>
            <person name="Chinwalla A."/>
            <person name="Mardis E.R."/>
            <person name="Wilson R.K."/>
        </authorList>
    </citation>
    <scope>NUCLEOTIDE SEQUENCE [LARGE SCALE GENOMIC DNA]</scope>
    <source>
        <strain evidence="1 2">DSM 20093</strain>
    </source>
</reference>